<dbReference type="AlphaFoldDB" id="X1TGH0"/>
<keyword evidence="1" id="KW-0472">Membrane</keyword>
<evidence type="ECO:0000256" key="1">
    <source>
        <dbReference type="SAM" id="Phobius"/>
    </source>
</evidence>
<feature type="transmembrane region" description="Helical" evidence="1">
    <location>
        <begin position="6"/>
        <end position="32"/>
    </location>
</feature>
<keyword evidence="1" id="KW-0812">Transmembrane</keyword>
<feature type="non-terminal residue" evidence="2">
    <location>
        <position position="63"/>
    </location>
</feature>
<proteinExistence type="predicted"/>
<organism evidence="2">
    <name type="scientific">marine sediment metagenome</name>
    <dbReference type="NCBI Taxonomy" id="412755"/>
    <lineage>
        <taxon>unclassified sequences</taxon>
        <taxon>metagenomes</taxon>
        <taxon>ecological metagenomes</taxon>
    </lineage>
</organism>
<keyword evidence="1" id="KW-1133">Transmembrane helix</keyword>
<comment type="caution">
    <text evidence="2">The sequence shown here is derived from an EMBL/GenBank/DDBJ whole genome shotgun (WGS) entry which is preliminary data.</text>
</comment>
<accession>X1TGH0</accession>
<evidence type="ECO:0000313" key="2">
    <source>
        <dbReference type="EMBL" id="GAI79119.1"/>
    </source>
</evidence>
<reference evidence="2" key="1">
    <citation type="journal article" date="2014" name="Front. Microbiol.">
        <title>High frequency of phylogenetically diverse reductive dehalogenase-homologous genes in deep subseafloor sedimentary metagenomes.</title>
        <authorList>
            <person name="Kawai M."/>
            <person name="Futagami T."/>
            <person name="Toyoda A."/>
            <person name="Takaki Y."/>
            <person name="Nishi S."/>
            <person name="Hori S."/>
            <person name="Arai W."/>
            <person name="Tsubouchi T."/>
            <person name="Morono Y."/>
            <person name="Uchiyama I."/>
            <person name="Ito T."/>
            <person name="Fujiyama A."/>
            <person name="Inagaki F."/>
            <person name="Takami H."/>
        </authorList>
    </citation>
    <scope>NUCLEOTIDE SEQUENCE</scope>
    <source>
        <strain evidence="2">Expedition CK06-06</strain>
    </source>
</reference>
<gene>
    <name evidence="2" type="ORF">S12H4_26011</name>
</gene>
<protein>
    <submittedName>
        <fullName evidence="2">Uncharacterized protein</fullName>
    </submittedName>
</protein>
<name>X1TGH0_9ZZZZ</name>
<sequence length="63" mass="7086">MEIAEIVLSYIQVLLNWPFLGACVIFIFILIFKERIDDFLGRLVMGKVGAISLEASPAKQEKS</sequence>
<dbReference type="EMBL" id="BARW01014718">
    <property type="protein sequence ID" value="GAI79119.1"/>
    <property type="molecule type" value="Genomic_DNA"/>
</dbReference>